<reference evidence="2 3" key="1">
    <citation type="submission" date="2018-06" db="EMBL/GenBank/DDBJ databases">
        <title>Comparative genomics reveals the genomic features of Rhizophagus irregularis, R. cerebriforme, R. diaphanum and Gigaspora rosea, and their symbiotic lifestyle signature.</title>
        <authorList>
            <person name="Morin E."/>
            <person name="San Clemente H."/>
            <person name="Chen E.C.H."/>
            <person name="De La Providencia I."/>
            <person name="Hainaut M."/>
            <person name="Kuo A."/>
            <person name="Kohler A."/>
            <person name="Murat C."/>
            <person name="Tang N."/>
            <person name="Roy S."/>
            <person name="Loubradou J."/>
            <person name="Henrissat B."/>
            <person name="Grigoriev I.V."/>
            <person name="Corradi N."/>
            <person name="Roux C."/>
            <person name="Martin F.M."/>
        </authorList>
    </citation>
    <scope>NUCLEOTIDE SEQUENCE [LARGE SCALE GENOMIC DNA]</scope>
    <source>
        <strain evidence="2 3">DAOM 194757</strain>
    </source>
</reference>
<proteinExistence type="predicted"/>
<sequence>MLLSAPGECARNLTLRNHPSISPLECNIRNSSITTDTLNGLANLKFSDTYQDQDGILMDPGLCIIHCADYLFIFAALINGNQCKCRNKTGLDSYTKLTNDSLVNQTCNLKCVGNSSYICGGENGYTVYNALTSISSYIAPTIDIKKT</sequence>
<keyword evidence="3" id="KW-1185">Reference proteome</keyword>
<dbReference type="Proteomes" id="UP000266673">
    <property type="component" value="Unassembled WGS sequence"/>
</dbReference>
<protein>
    <recommendedName>
        <fullName evidence="1">WSC domain-containing protein</fullName>
    </recommendedName>
</protein>
<name>A0A397VQF3_9GLOM</name>
<evidence type="ECO:0000313" key="3">
    <source>
        <dbReference type="Proteomes" id="UP000266673"/>
    </source>
</evidence>
<organism evidence="2 3">
    <name type="scientific">Gigaspora rosea</name>
    <dbReference type="NCBI Taxonomy" id="44941"/>
    <lineage>
        <taxon>Eukaryota</taxon>
        <taxon>Fungi</taxon>
        <taxon>Fungi incertae sedis</taxon>
        <taxon>Mucoromycota</taxon>
        <taxon>Glomeromycotina</taxon>
        <taxon>Glomeromycetes</taxon>
        <taxon>Diversisporales</taxon>
        <taxon>Gigasporaceae</taxon>
        <taxon>Gigaspora</taxon>
    </lineage>
</organism>
<dbReference type="AlphaFoldDB" id="A0A397VQF3"/>
<dbReference type="OrthoDB" id="2384258at2759"/>
<dbReference type="EMBL" id="QKWP01000363">
    <property type="protein sequence ID" value="RIB21406.1"/>
    <property type="molecule type" value="Genomic_DNA"/>
</dbReference>
<accession>A0A397VQF3</accession>
<dbReference type="PROSITE" id="PS51212">
    <property type="entry name" value="WSC"/>
    <property type="match status" value="1"/>
</dbReference>
<dbReference type="Pfam" id="PF01822">
    <property type="entry name" value="WSC"/>
    <property type="match status" value="1"/>
</dbReference>
<dbReference type="STRING" id="44941.A0A397VQF3"/>
<gene>
    <name evidence="2" type="ORF">C2G38_2176748</name>
</gene>
<evidence type="ECO:0000313" key="2">
    <source>
        <dbReference type="EMBL" id="RIB21406.1"/>
    </source>
</evidence>
<comment type="caution">
    <text evidence="2">The sequence shown here is derived from an EMBL/GenBank/DDBJ whole genome shotgun (WGS) entry which is preliminary data.</text>
</comment>
<dbReference type="InterPro" id="IPR002889">
    <property type="entry name" value="WSC_carb-bd"/>
</dbReference>
<feature type="domain" description="WSC" evidence="1">
    <location>
        <begin position="20"/>
        <end position="131"/>
    </location>
</feature>
<evidence type="ECO:0000259" key="1">
    <source>
        <dbReference type="PROSITE" id="PS51212"/>
    </source>
</evidence>